<dbReference type="Gene3D" id="3.40.50.1820">
    <property type="entry name" value="alpha/beta hydrolase"/>
    <property type="match status" value="1"/>
</dbReference>
<organism evidence="2 3">
    <name type="scientific">Pedobacter cryotolerans</name>
    <dbReference type="NCBI Taxonomy" id="2571270"/>
    <lineage>
        <taxon>Bacteria</taxon>
        <taxon>Pseudomonadati</taxon>
        <taxon>Bacteroidota</taxon>
        <taxon>Sphingobacteriia</taxon>
        <taxon>Sphingobacteriales</taxon>
        <taxon>Sphingobacteriaceae</taxon>
        <taxon>Pedobacter</taxon>
    </lineage>
</organism>
<dbReference type="InterPro" id="IPR000801">
    <property type="entry name" value="Esterase-like"/>
</dbReference>
<dbReference type="Pfam" id="PF22058">
    <property type="entry name" value="X25_BaPul_like"/>
    <property type="match status" value="1"/>
</dbReference>
<reference evidence="2 3" key="1">
    <citation type="submission" date="2019-04" db="EMBL/GenBank/DDBJ databases">
        <title>Pedobacter sp. AR-2-6 sp. nov., isolated from Arctic soil.</title>
        <authorList>
            <person name="Dahal R.H."/>
            <person name="Kim D.-U."/>
        </authorList>
    </citation>
    <scope>NUCLEOTIDE SEQUENCE [LARGE SCALE GENOMIC DNA]</scope>
    <source>
        <strain evidence="2 3">AR-2-6</strain>
    </source>
</reference>
<dbReference type="PANTHER" id="PTHR48098">
    <property type="entry name" value="ENTEROCHELIN ESTERASE-RELATED"/>
    <property type="match status" value="1"/>
</dbReference>
<proteinExistence type="predicted"/>
<dbReference type="Gene3D" id="2.60.40.10">
    <property type="entry name" value="Immunoglobulins"/>
    <property type="match status" value="1"/>
</dbReference>
<sequence>MIKKVFISIYLLNDYKLNLMFKKISLFIFLVLICAISFAQIKVVFSFKVDKLDSSLNYFVAGNFNNWTPNDTAFQFKRKADGSYILEKNLPVGNYEYKLTKGDWKSVETGINGETVSNRKLALKIDTAIDIKVLNWAGHFKKSKPFNTATSNVKVIDTDFNIPQLGKKRKIWVYLPPTYEITNAKYPVIYMHDGQNLFDEATSGFGEWKIDEILNDFAKKEVKEFIVVGIDHGKSDRLKEYNPYDSEYGKGEGKQYVDFLAKTLKPYIDKTYRTKKDFKNTSIAGSSMGGLISMYAIIRYPNVFGNAGIFSPAFWIGKPILDDLKIAQHQIRNRKIYFVAGEQESKTMVSDMKEVYQIINPSGKYKNIKFVTKTDGAHKEWFWSREFVDFYKFIAR</sequence>
<dbReference type="InterPro" id="IPR054409">
    <property type="entry name" value="X25_BaPul-like"/>
</dbReference>
<dbReference type="AlphaFoldDB" id="A0A4U1C4S9"/>
<dbReference type="InterPro" id="IPR050583">
    <property type="entry name" value="Mycobacterial_A85_antigen"/>
</dbReference>
<dbReference type="Proteomes" id="UP000310477">
    <property type="component" value="Unassembled WGS sequence"/>
</dbReference>
<keyword evidence="3" id="KW-1185">Reference proteome</keyword>
<evidence type="ECO:0000313" key="2">
    <source>
        <dbReference type="EMBL" id="TKB99407.1"/>
    </source>
</evidence>
<evidence type="ECO:0000313" key="3">
    <source>
        <dbReference type="Proteomes" id="UP000310477"/>
    </source>
</evidence>
<gene>
    <name evidence="2" type="ORF">FA045_13050</name>
</gene>
<dbReference type="InterPro" id="IPR029058">
    <property type="entry name" value="AB_hydrolase_fold"/>
</dbReference>
<feature type="domain" description="Amylopullulanase X25" evidence="1">
    <location>
        <begin position="62"/>
        <end position="105"/>
    </location>
</feature>
<keyword evidence="2" id="KW-0378">Hydrolase</keyword>
<dbReference type="EMBL" id="SWBO01000007">
    <property type="protein sequence ID" value="TKB99407.1"/>
    <property type="molecule type" value="Genomic_DNA"/>
</dbReference>
<dbReference type="GO" id="GO:0016787">
    <property type="term" value="F:hydrolase activity"/>
    <property type="evidence" value="ECO:0007669"/>
    <property type="project" value="UniProtKB-KW"/>
</dbReference>
<dbReference type="InterPro" id="IPR013783">
    <property type="entry name" value="Ig-like_fold"/>
</dbReference>
<comment type="caution">
    <text evidence="2">The sequence shown here is derived from an EMBL/GenBank/DDBJ whole genome shotgun (WGS) entry which is preliminary data.</text>
</comment>
<dbReference type="InterPro" id="IPR014756">
    <property type="entry name" value="Ig_E-set"/>
</dbReference>
<dbReference type="PANTHER" id="PTHR48098:SF6">
    <property type="entry name" value="FERRI-BACILLIBACTIN ESTERASE BESA"/>
    <property type="match status" value="1"/>
</dbReference>
<name>A0A4U1C4S9_9SPHI</name>
<evidence type="ECO:0000259" key="1">
    <source>
        <dbReference type="Pfam" id="PF22058"/>
    </source>
</evidence>
<accession>A0A4U1C4S9</accession>
<dbReference type="SUPFAM" id="SSF81296">
    <property type="entry name" value="E set domains"/>
    <property type="match status" value="1"/>
</dbReference>
<protein>
    <submittedName>
        <fullName evidence="2">Alpha/beta hydrolase</fullName>
    </submittedName>
</protein>
<dbReference type="OrthoDB" id="9803578at2"/>
<dbReference type="SUPFAM" id="SSF53474">
    <property type="entry name" value="alpha/beta-Hydrolases"/>
    <property type="match status" value="1"/>
</dbReference>
<dbReference type="Pfam" id="PF00756">
    <property type="entry name" value="Esterase"/>
    <property type="match status" value="1"/>
</dbReference>